<protein>
    <submittedName>
        <fullName evidence="1">Uncharacterized protein</fullName>
    </submittedName>
</protein>
<sequence>MHKFKVGDKVVRKEEMGKDTFFQDRLGGKIYYVVTSVSDGGYWLQLDWWCSNRNTHPWYVLNFELYQEPDEELPPVPRSVSYLKDDGRLKLEVYNTGSSVTLLLSLRKVSTLGYSLDPDAALQLAHDLRRMAMDIKRKEKAQ</sequence>
<reference evidence="1" key="1">
    <citation type="submission" date="2024-05" db="EMBL/GenBank/DDBJ databases">
        <authorList>
            <person name="Haq I."/>
            <person name="Ullah Z."/>
            <person name="Ahmad R."/>
            <person name="Li M."/>
            <person name="Tong Y."/>
        </authorList>
    </citation>
    <scope>NUCLEOTIDE SEQUENCE</scope>
</reference>
<name>A0AAU7J8I3_9CAUD</name>
<evidence type="ECO:0000313" key="1">
    <source>
        <dbReference type="EMBL" id="XBN88577.1"/>
    </source>
</evidence>
<organism evidence="1">
    <name type="scientific">Klebsiella phage BUCT640</name>
    <dbReference type="NCBI Taxonomy" id="3153538"/>
    <lineage>
        <taxon>Viruses</taxon>
        <taxon>Duplodnaviria</taxon>
        <taxon>Heunggongvirae</taxon>
        <taxon>Uroviricota</taxon>
        <taxon>Caudoviricetes</taxon>
    </lineage>
</organism>
<accession>A0AAU7J8I3</accession>
<proteinExistence type="predicted"/>
<dbReference type="EMBL" id="PP795939">
    <property type="protein sequence ID" value="XBN88577.1"/>
    <property type="molecule type" value="Genomic_DNA"/>
</dbReference>